<feature type="transmembrane region" description="Helical" evidence="5">
    <location>
        <begin position="72"/>
        <end position="92"/>
    </location>
</feature>
<evidence type="ECO:0000256" key="1">
    <source>
        <dbReference type="ARBA" id="ARBA00004141"/>
    </source>
</evidence>
<feature type="transmembrane region" description="Helical" evidence="5">
    <location>
        <begin position="145"/>
        <end position="163"/>
    </location>
</feature>
<feature type="transmembrane region" description="Helical" evidence="5">
    <location>
        <begin position="118"/>
        <end position="138"/>
    </location>
</feature>
<keyword evidence="3 5" id="KW-1133">Transmembrane helix</keyword>
<sequence length="173" mass="17621">MVYLIVACRCVLAGVFLLSAGEKLRAPSAFASAIAGFQLMPDRFTRFAAYGVLAVELTTAALLAFPATVLPGFLLAAGLLVVLTAAVTQAVYRGLNVPCPCFGVSAAPVGIRHIVRDVLLVAVAGFGVLGTLAASDAVRAHAEAGGVIVAFCAGAVVVLLVRFTDELASAFSL</sequence>
<protein>
    <recommendedName>
        <fullName evidence="6">Methylamine utilisation protein MauE domain-containing protein</fullName>
    </recommendedName>
</protein>
<proteinExistence type="predicted"/>
<evidence type="ECO:0000259" key="6">
    <source>
        <dbReference type="Pfam" id="PF07291"/>
    </source>
</evidence>
<feature type="transmembrane region" description="Helical" evidence="5">
    <location>
        <begin position="47"/>
        <end position="65"/>
    </location>
</feature>
<reference evidence="8" key="1">
    <citation type="journal article" date="2019" name="Int. J. Syst. Evol. Microbiol.">
        <title>The Global Catalogue of Microorganisms (GCM) 10K type strain sequencing project: providing services to taxonomists for standard genome sequencing and annotation.</title>
        <authorList>
            <consortium name="The Broad Institute Genomics Platform"/>
            <consortium name="The Broad Institute Genome Sequencing Center for Infectious Disease"/>
            <person name="Wu L."/>
            <person name="Ma J."/>
        </authorList>
    </citation>
    <scope>NUCLEOTIDE SEQUENCE [LARGE SCALE GENOMIC DNA]</scope>
    <source>
        <strain evidence="8">JCM 16013</strain>
    </source>
</reference>
<feature type="domain" description="Methylamine utilisation protein MauE" evidence="6">
    <location>
        <begin position="1"/>
        <end position="129"/>
    </location>
</feature>
<evidence type="ECO:0000256" key="4">
    <source>
        <dbReference type="ARBA" id="ARBA00023136"/>
    </source>
</evidence>
<dbReference type="Pfam" id="PF07291">
    <property type="entry name" value="MauE"/>
    <property type="match status" value="1"/>
</dbReference>
<evidence type="ECO:0000313" key="8">
    <source>
        <dbReference type="Proteomes" id="UP001499854"/>
    </source>
</evidence>
<name>A0ABP5C958_9ACTN</name>
<keyword evidence="2 5" id="KW-0812">Transmembrane</keyword>
<comment type="subcellular location">
    <subcellularLocation>
        <location evidence="1">Membrane</location>
        <topology evidence="1">Multi-pass membrane protein</topology>
    </subcellularLocation>
</comment>
<keyword evidence="4 5" id="KW-0472">Membrane</keyword>
<organism evidence="7 8">
    <name type="scientific">Catenulispora subtropica</name>
    <dbReference type="NCBI Taxonomy" id="450798"/>
    <lineage>
        <taxon>Bacteria</taxon>
        <taxon>Bacillati</taxon>
        <taxon>Actinomycetota</taxon>
        <taxon>Actinomycetes</taxon>
        <taxon>Catenulisporales</taxon>
        <taxon>Catenulisporaceae</taxon>
        <taxon>Catenulispora</taxon>
    </lineage>
</organism>
<accession>A0ABP5C958</accession>
<dbReference type="InterPro" id="IPR009908">
    <property type="entry name" value="Methylamine_util_MauE"/>
</dbReference>
<gene>
    <name evidence="7" type="ORF">GCM10009838_15690</name>
</gene>
<evidence type="ECO:0000313" key="7">
    <source>
        <dbReference type="EMBL" id="GAA1960133.1"/>
    </source>
</evidence>
<dbReference type="RefSeq" id="WP_344656261.1">
    <property type="nucleotide sequence ID" value="NZ_BAAAQM010000006.1"/>
</dbReference>
<evidence type="ECO:0000256" key="3">
    <source>
        <dbReference type="ARBA" id="ARBA00022989"/>
    </source>
</evidence>
<comment type="caution">
    <text evidence="7">The sequence shown here is derived from an EMBL/GenBank/DDBJ whole genome shotgun (WGS) entry which is preliminary data.</text>
</comment>
<evidence type="ECO:0000256" key="5">
    <source>
        <dbReference type="SAM" id="Phobius"/>
    </source>
</evidence>
<keyword evidence="8" id="KW-1185">Reference proteome</keyword>
<dbReference type="Proteomes" id="UP001499854">
    <property type="component" value="Unassembled WGS sequence"/>
</dbReference>
<evidence type="ECO:0000256" key="2">
    <source>
        <dbReference type="ARBA" id="ARBA00022692"/>
    </source>
</evidence>
<dbReference type="EMBL" id="BAAAQM010000006">
    <property type="protein sequence ID" value="GAA1960133.1"/>
    <property type="molecule type" value="Genomic_DNA"/>
</dbReference>